<sequence>MIAPEDHAGQPAGAETDDDASSIGGHSSDGSLASLRSSIMEYREENGRTYHKVSDGKYILPNDEHEQDRLDITNHLWLLTWDGDLCNCPKKDGAKRVLDLGTGTGIWAMDYADEHPEATKVIGVDLSPIQPGFVPPNCSFEVDDIEKEWTWSTPFDFIFARNLAAGIADWQELINRAYENLEPGGYLELQDHNLPVKCDDGTLTEKSKYYKWCMMVLEGLEKMGRAVGVAPLFKQMLLNAGFEDVVEKKLKWPNNPWPEDPKLKELGTWVYTSGSSGIEAISVGLFTRVHNWTIEEIRVLCAEVRNEHKNLKMHGYFDVYCVWGRKPEKKEGEEEASEAPAA</sequence>
<dbReference type="InterPro" id="IPR029063">
    <property type="entry name" value="SAM-dependent_MTases_sf"/>
</dbReference>
<dbReference type="AlphaFoldDB" id="A0A8H6JQE4"/>
<dbReference type="EMBL" id="WIGN01000025">
    <property type="protein sequence ID" value="KAF6816803.1"/>
    <property type="molecule type" value="Genomic_DNA"/>
</dbReference>
<comment type="similarity">
    <text evidence="1">Belongs to the methyltransferase superfamily. LaeA methyltransferase family.</text>
</comment>
<organism evidence="3 4">
    <name type="scientific">Colletotrichum sojae</name>
    <dbReference type="NCBI Taxonomy" id="2175907"/>
    <lineage>
        <taxon>Eukaryota</taxon>
        <taxon>Fungi</taxon>
        <taxon>Dikarya</taxon>
        <taxon>Ascomycota</taxon>
        <taxon>Pezizomycotina</taxon>
        <taxon>Sordariomycetes</taxon>
        <taxon>Hypocreomycetidae</taxon>
        <taxon>Glomerellales</taxon>
        <taxon>Glomerellaceae</taxon>
        <taxon>Colletotrichum</taxon>
        <taxon>Colletotrichum orchidearum species complex</taxon>
    </lineage>
</organism>
<evidence type="ECO:0000256" key="2">
    <source>
        <dbReference type="SAM" id="MobiDB-lite"/>
    </source>
</evidence>
<accession>A0A8H6JQE4</accession>
<proteinExistence type="inferred from homology"/>
<dbReference type="PANTHER" id="PTHR43591:SF24">
    <property type="entry name" value="2-METHOXY-6-POLYPRENYL-1,4-BENZOQUINOL METHYLASE, MITOCHONDRIAL"/>
    <property type="match status" value="1"/>
</dbReference>
<evidence type="ECO:0000313" key="3">
    <source>
        <dbReference type="EMBL" id="KAF6816803.1"/>
    </source>
</evidence>
<dbReference type="CDD" id="cd02440">
    <property type="entry name" value="AdoMet_MTases"/>
    <property type="match status" value="1"/>
</dbReference>
<keyword evidence="4" id="KW-1185">Reference proteome</keyword>
<dbReference type="PANTHER" id="PTHR43591">
    <property type="entry name" value="METHYLTRANSFERASE"/>
    <property type="match status" value="1"/>
</dbReference>
<protein>
    <submittedName>
        <fullName evidence="3">Methyltransferase domain-containing protein</fullName>
    </submittedName>
</protein>
<dbReference type="Pfam" id="PF13489">
    <property type="entry name" value="Methyltransf_23"/>
    <property type="match status" value="1"/>
</dbReference>
<dbReference type="Gene3D" id="3.40.50.150">
    <property type="entry name" value="Vaccinia Virus protein VP39"/>
    <property type="match status" value="1"/>
</dbReference>
<reference evidence="3 4" key="1">
    <citation type="journal article" date="2020" name="Phytopathology">
        <title>Genome Sequence Resources of Colletotrichum truncatum, C. plurivorum, C. musicola, and C. sojae: Four Species Pathogenic to Soybean (Glycine max).</title>
        <authorList>
            <person name="Rogerio F."/>
            <person name="Boufleur T.R."/>
            <person name="Ciampi-Guillardi M."/>
            <person name="Sukno S.A."/>
            <person name="Thon M.R."/>
            <person name="Massola Junior N.S."/>
            <person name="Baroncelli R."/>
        </authorList>
    </citation>
    <scope>NUCLEOTIDE SEQUENCE [LARGE SCALE GENOMIC DNA]</scope>
    <source>
        <strain evidence="3 4">LFN0009</strain>
    </source>
</reference>
<evidence type="ECO:0000313" key="4">
    <source>
        <dbReference type="Proteomes" id="UP000652219"/>
    </source>
</evidence>
<dbReference type="GO" id="GO:0008168">
    <property type="term" value="F:methyltransferase activity"/>
    <property type="evidence" value="ECO:0007669"/>
    <property type="project" value="UniProtKB-KW"/>
</dbReference>
<gene>
    <name evidence="3" type="ORF">CSOJ01_02734</name>
</gene>
<dbReference type="SUPFAM" id="SSF53335">
    <property type="entry name" value="S-adenosyl-L-methionine-dependent methyltransferases"/>
    <property type="match status" value="1"/>
</dbReference>
<name>A0A8H6JQE4_9PEZI</name>
<comment type="caution">
    <text evidence="3">The sequence shown here is derived from an EMBL/GenBank/DDBJ whole genome shotgun (WGS) entry which is preliminary data.</text>
</comment>
<feature type="region of interest" description="Disordered" evidence="2">
    <location>
        <begin position="1"/>
        <end position="35"/>
    </location>
</feature>
<evidence type="ECO:0000256" key="1">
    <source>
        <dbReference type="ARBA" id="ARBA00038158"/>
    </source>
</evidence>
<dbReference type="Proteomes" id="UP000652219">
    <property type="component" value="Unassembled WGS sequence"/>
</dbReference>
<dbReference type="GO" id="GO:0032259">
    <property type="term" value="P:methylation"/>
    <property type="evidence" value="ECO:0007669"/>
    <property type="project" value="UniProtKB-KW"/>
</dbReference>
<keyword evidence="3" id="KW-0808">Transferase</keyword>
<keyword evidence="3" id="KW-0489">Methyltransferase</keyword>